<evidence type="ECO:0000313" key="1">
    <source>
        <dbReference type="EMBL" id="NSG86657.1"/>
    </source>
</evidence>
<dbReference type="InterPro" id="IPR011204">
    <property type="entry name" value="Virulence_RhuM-like"/>
</dbReference>
<dbReference type="Proteomes" id="UP001644719">
    <property type="component" value="Unassembled WGS sequence"/>
</dbReference>
<gene>
    <name evidence="1" type="ORF">G5B17_14870</name>
</gene>
<sequence length="347" mass="40710">MAKKKDEITIRSSAAEYLTYVASVGDQQDSIEMRYEDENIWLTQKMMATLYDVGSPTINEHIKKIYADSELEEAATIRNFRIVQTEGSRQVTRDTKHYSLQMIIAVGFKVNSERAVQFRKWVNQIAKDYTIKGWVMDDERLKRGTYLTEKYFDEQLERIREIRASERKFYQKITDLYATAIDYDKNAATTRRFYATVQNKMHYAVHGHTAAEMIVERADHTKEHMGLTTWADAPDGKIKKSDVTVAKNYLSQDEMKQLNRMVTAYLDFAENMTLRHIPLTMQDWEKRLNSFIEMFDYGILQDAGKVSAEIAKLHAETEFEKYRVIQDSLFMSDFDRYMLELEESAKK</sequence>
<accession>A0ABX2H8X0</accession>
<comment type="caution">
    <text evidence="1">The sequence shown here is derived from an EMBL/GenBank/DDBJ whole genome shotgun (WGS) entry which is preliminary data.</text>
</comment>
<dbReference type="Pfam" id="PF13310">
    <property type="entry name" value="Virulence_RhuM"/>
    <property type="match status" value="1"/>
</dbReference>
<dbReference type="RefSeq" id="WP_148461150.1">
    <property type="nucleotide sequence ID" value="NZ_JAAINN010000019.1"/>
</dbReference>
<proteinExistence type="predicted"/>
<reference evidence="1 2" key="1">
    <citation type="journal article" date="2020" name="Cell Host Microbe">
        <title>Functional and Genomic Variation between Human-Derived Isolates of Lachnospiraceae Reveals Inter- and Intra-Species Diversity.</title>
        <authorList>
            <person name="Sorbara M.T."/>
            <person name="Littmann E.R."/>
            <person name="Fontana E."/>
            <person name="Moody T.U."/>
            <person name="Kohout C.E."/>
            <person name="Gjonbalaj M."/>
            <person name="Eaton V."/>
            <person name="Seok R."/>
            <person name="Leiner I.M."/>
            <person name="Pamer E.G."/>
        </authorList>
    </citation>
    <scope>NUCLEOTIDE SEQUENCE [LARGE SCALE GENOMIC DNA]</scope>
    <source>
        <strain evidence="1 2">MSK.17.74</strain>
    </source>
</reference>
<evidence type="ECO:0000313" key="2">
    <source>
        <dbReference type="Proteomes" id="UP001644719"/>
    </source>
</evidence>
<protein>
    <submittedName>
        <fullName evidence="1">Virulence RhuM family protein</fullName>
    </submittedName>
</protein>
<dbReference type="PANTHER" id="PTHR35810">
    <property type="entry name" value="CYTOPLASMIC PROTEIN-RELATED"/>
    <property type="match status" value="1"/>
</dbReference>
<dbReference type="GeneID" id="69515547"/>
<dbReference type="PIRSF" id="PIRSF015268">
    <property type="entry name" value="Virulence_RhuM"/>
    <property type="match status" value="1"/>
</dbReference>
<dbReference type="PANTHER" id="PTHR35810:SF1">
    <property type="entry name" value="CYTOPLASMIC PROTEIN"/>
    <property type="match status" value="1"/>
</dbReference>
<dbReference type="EMBL" id="JAAITS010000046">
    <property type="protein sequence ID" value="NSG86657.1"/>
    <property type="molecule type" value="Genomic_DNA"/>
</dbReference>
<name>A0ABX2H8X0_9FIRM</name>
<organism evidence="1 2">
    <name type="scientific">Blautia faecis</name>
    <dbReference type="NCBI Taxonomy" id="871665"/>
    <lineage>
        <taxon>Bacteria</taxon>
        <taxon>Bacillati</taxon>
        <taxon>Bacillota</taxon>
        <taxon>Clostridia</taxon>
        <taxon>Lachnospirales</taxon>
        <taxon>Lachnospiraceae</taxon>
        <taxon>Blautia</taxon>
    </lineage>
</organism>
<keyword evidence="2" id="KW-1185">Reference proteome</keyword>